<dbReference type="Pfam" id="PF02466">
    <property type="entry name" value="Tim17"/>
    <property type="match status" value="1"/>
</dbReference>
<evidence type="ECO:0000256" key="5">
    <source>
        <dbReference type="SAM" id="Phobius"/>
    </source>
</evidence>
<dbReference type="FunCoup" id="D8M3I5">
    <property type="interactions" value="8"/>
</dbReference>
<dbReference type="PANTHER" id="PTHR15371">
    <property type="entry name" value="TIM23"/>
    <property type="match status" value="1"/>
</dbReference>
<dbReference type="EMBL" id="FN668650">
    <property type="protein sequence ID" value="CBK22458.2"/>
    <property type="molecule type" value="Genomic_DNA"/>
</dbReference>
<keyword evidence="7" id="KW-1185">Reference proteome</keyword>
<dbReference type="OrthoDB" id="159299at2759"/>
<keyword evidence="2 5" id="KW-0812">Transmembrane</keyword>
<dbReference type="RefSeq" id="XP_012896506.1">
    <property type="nucleotide sequence ID" value="XM_013041052.1"/>
</dbReference>
<reference evidence="6" key="1">
    <citation type="submission" date="2010-02" db="EMBL/GenBank/DDBJ databases">
        <title>Sequencing and annotation of the Blastocystis hominis genome.</title>
        <authorList>
            <person name="Wincker P."/>
        </authorList>
    </citation>
    <scope>NUCLEOTIDE SEQUENCE</scope>
    <source>
        <strain evidence="6">Singapore isolate B</strain>
    </source>
</reference>
<evidence type="ECO:0000256" key="3">
    <source>
        <dbReference type="ARBA" id="ARBA00022989"/>
    </source>
</evidence>
<gene>
    <name evidence="6" type="ORF">GSBLH_T00002580001</name>
</gene>
<dbReference type="Proteomes" id="UP000008312">
    <property type="component" value="Unassembled WGS sequence"/>
</dbReference>
<protein>
    <submittedName>
        <fullName evidence="6">Tim23</fullName>
    </submittedName>
</protein>
<proteinExistence type="predicted"/>
<dbReference type="GO" id="GO:0030150">
    <property type="term" value="P:protein import into mitochondrial matrix"/>
    <property type="evidence" value="ECO:0007669"/>
    <property type="project" value="TreeGrafter"/>
</dbReference>
<feature type="transmembrane region" description="Helical" evidence="5">
    <location>
        <begin position="30"/>
        <end position="49"/>
    </location>
</feature>
<evidence type="ECO:0000256" key="1">
    <source>
        <dbReference type="ARBA" id="ARBA00004141"/>
    </source>
</evidence>
<evidence type="ECO:0000256" key="4">
    <source>
        <dbReference type="ARBA" id="ARBA00023136"/>
    </source>
</evidence>
<accession>D8M3I5</accession>
<evidence type="ECO:0000313" key="6">
    <source>
        <dbReference type="EMBL" id="CBK22458.2"/>
    </source>
</evidence>
<dbReference type="GO" id="GO:0008320">
    <property type="term" value="F:protein transmembrane transporter activity"/>
    <property type="evidence" value="ECO:0007669"/>
    <property type="project" value="TreeGrafter"/>
</dbReference>
<dbReference type="AlphaFoldDB" id="D8M3I5"/>
<organism evidence="6">
    <name type="scientific">Blastocystis hominis</name>
    <dbReference type="NCBI Taxonomy" id="12968"/>
    <lineage>
        <taxon>Eukaryota</taxon>
        <taxon>Sar</taxon>
        <taxon>Stramenopiles</taxon>
        <taxon>Bigyra</taxon>
        <taxon>Opalozoa</taxon>
        <taxon>Opalinata</taxon>
        <taxon>Blastocystidae</taxon>
        <taxon>Blastocystis</taxon>
    </lineage>
</organism>
<dbReference type="GO" id="GO:0005744">
    <property type="term" value="C:TIM23 mitochondrial import inner membrane translocase complex"/>
    <property type="evidence" value="ECO:0007669"/>
    <property type="project" value="TreeGrafter"/>
</dbReference>
<dbReference type="InterPro" id="IPR045238">
    <property type="entry name" value="Tim23-like"/>
</dbReference>
<evidence type="ECO:0000256" key="2">
    <source>
        <dbReference type="ARBA" id="ARBA00022692"/>
    </source>
</evidence>
<dbReference type="GeneID" id="24919737"/>
<keyword evidence="3 5" id="KW-1133">Transmembrane helix</keyword>
<dbReference type="PANTHER" id="PTHR15371:SF0">
    <property type="entry name" value="SD19278P"/>
    <property type="match status" value="1"/>
</dbReference>
<name>D8M3I5_BLAHO</name>
<evidence type="ECO:0000313" key="7">
    <source>
        <dbReference type="Proteomes" id="UP000008312"/>
    </source>
</evidence>
<feature type="transmembrane region" description="Helical" evidence="5">
    <location>
        <begin position="69"/>
        <end position="89"/>
    </location>
</feature>
<feature type="transmembrane region" description="Helical" evidence="5">
    <location>
        <begin position="125"/>
        <end position="144"/>
    </location>
</feature>
<comment type="subcellular location">
    <subcellularLocation>
        <location evidence="1">Membrane</location>
        <topology evidence="1">Multi-pass membrane protein</topology>
    </subcellularLocation>
</comment>
<dbReference type="InParanoid" id="D8M3I5"/>
<keyword evidence="4 5" id="KW-0472">Membrane</keyword>
<sequence length="167" mass="17924">MLGLVDNEQPDYVDQGVNNKASTANSHNVAMVYISGLLVGSLYGSVKGLKLSPSPVFKIRLNSMLNNGAKYGTTLGNYLGVCMWMYGLANTALPYLRLDTYTTRHDYLGPIICGFTTGFVFKSTAGIRGACVAGIIGAGVITAIRFTQNTILPKLGVSNRRAHMLIL</sequence>
<dbReference type="OMA" id="NTPSTRW"/>